<dbReference type="Pfam" id="PF08282">
    <property type="entry name" value="Hydrolase_3"/>
    <property type="match status" value="1"/>
</dbReference>
<dbReference type="OrthoDB" id="9781413at2"/>
<accession>A0A1B1YGP3</accession>
<dbReference type="InterPro" id="IPR036412">
    <property type="entry name" value="HAD-like_sf"/>
</dbReference>
<dbReference type="InterPro" id="IPR023214">
    <property type="entry name" value="HAD_sf"/>
</dbReference>
<gene>
    <name evidence="1" type="ORF">CSTERTH_13175</name>
</gene>
<evidence type="ECO:0008006" key="3">
    <source>
        <dbReference type="Google" id="ProtNLM"/>
    </source>
</evidence>
<name>A0A1B1YGP3_THEST</name>
<dbReference type="GO" id="GO:0016791">
    <property type="term" value="F:phosphatase activity"/>
    <property type="evidence" value="ECO:0007669"/>
    <property type="project" value="TreeGrafter"/>
</dbReference>
<evidence type="ECO:0000313" key="2">
    <source>
        <dbReference type="Proteomes" id="UP000092971"/>
    </source>
</evidence>
<proteinExistence type="predicted"/>
<evidence type="ECO:0000313" key="1">
    <source>
        <dbReference type="EMBL" id="ANW99910.1"/>
    </source>
</evidence>
<protein>
    <recommendedName>
        <fullName evidence="3">Haloacid dehalogenase</fullName>
    </recommendedName>
</protein>
<dbReference type="EMBL" id="CP014672">
    <property type="protein sequence ID" value="ANW99910.1"/>
    <property type="molecule type" value="Genomic_DNA"/>
</dbReference>
<dbReference type="RefSeq" id="WP_015360368.1">
    <property type="nucleotide sequence ID" value="NZ_CP014672.1"/>
</dbReference>
<dbReference type="SUPFAM" id="SSF56784">
    <property type="entry name" value="HAD-like"/>
    <property type="match status" value="1"/>
</dbReference>
<dbReference type="Proteomes" id="UP000092971">
    <property type="component" value="Chromosome"/>
</dbReference>
<sequence>MDIKVLFFDLDGTALQRDQVFISFRNMQALREAMKKGIHCIPCTGRSADMFPPQIEADMGFRYWVSASGCRIIDRLTGEVIYKGECFTPEEAAEICRMYEGQQIYSEIAAEGKLYFEKEVTDALHRYPVPPHHVWYLLTERPISVDGKLSDFFLKNSLTVEKFNLYGVPEEKQGPFMKRLESMGFVNFLDGTPKDMQFTSARLDKVKAVQALLDHLGVTFDNVMSIGDSLNMDGCIIKRSRIGIAMGNAPKALKDIAYDVTDDYDKDGLAKAIEKYLL</sequence>
<dbReference type="AlphaFoldDB" id="A0A1B1YGP3"/>
<dbReference type="PANTHER" id="PTHR10000:SF8">
    <property type="entry name" value="HAD SUPERFAMILY HYDROLASE-LIKE, TYPE 3"/>
    <property type="match status" value="1"/>
</dbReference>
<dbReference type="Gene3D" id="3.40.50.1000">
    <property type="entry name" value="HAD superfamily/HAD-like"/>
    <property type="match status" value="1"/>
</dbReference>
<organism evidence="1 2">
    <name type="scientific">Thermoclostridium stercorarium subsp. thermolacticum DSM 2910</name>
    <dbReference type="NCBI Taxonomy" id="1121336"/>
    <lineage>
        <taxon>Bacteria</taxon>
        <taxon>Bacillati</taxon>
        <taxon>Bacillota</taxon>
        <taxon>Clostridia</taxon>
        <taxon>Eubacteriales</taxon>
        <taxon>Oscillospiraceae</taxon>
        <taxon>Thermoclostridium</taxon>
    </lineage>
</organism>
<dbReference type="Gene3D" id="3.30.1240.10">
    <property type="match status" value="1"/>
</dbReference>
<reference evidence="1 2" key="1">
    <citation type="submission" date="2016-02" db="EMBL/GenBank/DDBJ databases">
        <title>Comparison of Clostridium stercorarium subspecies using comparative genomics and transcriptomics.</title>
        <authorList>
            <person name="Schellenberg J."/>
            <person name="Thallinger G."/>
            <person name="Levin D.B."/>
            <person name="Zhang X."/>
            <person name="Alvare G."/>
            <person name="Fristensky B."/>
            <person name="Sparling R."/>
        </authorList>
    </citation>
    <scope>NUCLEOTIDE SEQUENCE [LARGE SCALE GENOMIC DNA]</scope>
    <source>
        <strain evidence="1 2">DSM 2910</strain>
    </source>
</reference>
<dbReference type="GO" id="GO:0000287">
    <property type="term" value="F:magnesium ion binding"/>
    <property type="evidence" value="ECO:0007669"/>
    <property type="project" value="TreeGrafter"/>
</dbReference>
<dbReference type="GO" id="GO:0005829">
    <property type="term" value="C:cytosol"/>
    <property type="evidence" value="ECO:0007669"/>
    <property type="project" value="TreeGrafter"/>
</dbReference>
<dbReference type="PANTHER" id="PTHR10000">
    <property type="entry name" value="PHOSPHOSERINE PHOSPHATASE"/>
    <property type="match status" value="1"/>
</dbReference>